<feature type="domain" description="Nudix hydrolase" evidence="15">
    <location>
        <begin position="121"/>
        <end position="271"/>
    </location>
</feature>
<dbReference type="PANTHER" id="PTHR10885">
    <property type="entry name" value="ISOPENTENYL-DIPHOSPHATE DELTA-ISOMERASE"/>
    <property type="match status" value="1"/>
</dbReference>
<dbReference type="PANTHER" id="PTHR10885:SF0">
    <property type="entry name" value="ISOPENTENYL-DIPHOSPHATE DELTA-ISOMERASE"/>
    <property type="match status" value="1"/>
</dbReference>
<evidence type="ECO:0000256" key="7">
    <source>
        <dbReference type="ARBA" id="ARBA00022516"/>
    </source>
</evidence>
<keyword evidence="8" id="KW-0479">Metal-binding</keyword>
<evidence type="ECO:0000313" key="16">
    <source>
        <dbReference type="Proteomes" id="UP000694845"/>
    </source>
</evidence>
<dbReference type="OrthoDB" id="510307at2759"/>
<keyword evidence="9" id="KW-0153">Cholesterol metabolism</keyword>
<dbReference type="GO" id="GO:0006695">
    <property type="term" value="P:cholesterol biosynthetic process"/>
    <property type="evidence" value="ECO:0007669"/>
    <property type="project" value="UniProtKB-KW"/>
</dbReference>
<evidence type="ECO:0000256" key="10">
    <source>
        <dbReference type="ARBA" id="ARBA00022842"/>
    </source>
</evidence>
<evidence type="ECO:0000256" key="5">
    <source>
        <dbReference type="ARBA" id="ARBA00007579"/>
    </source>
</evidence>
<evidence type="ECO:0000256" key="3">
    <source>
        <dbReference type="ARBA" id="ARBA00003951"/>
    </source>
</evidence>
<dbReference type="SUPFAM" id="SSF55811">
    <property type="entry name" value="Nudix"/>
    <property type="match status" value="1"/>
</dbReference>
<keyword evidence="9" id="KW-0753">Steroid metabolism</keyword>
<keyword evidence="14" id="KW-0413">Isomerase</keyword>
<dbReference type="KEGG" id="aplc:110976532"/>
<dbReference type="GO" id="GO:0046872">
    <property type="term" value="F:metal ion binding"/>
    <property type="evidence" value="ECO:0007669"/>
    <property type="project" value="UniProtKB-KW"/>
</dbReference>
<dbReference type="GeneID" id="110976532"/>
<dbReference type="AlphaFoldDB" id="A0A8B7Y0S6"/>
<dbReference type="Proteomes" id="UP000694845">
    <property type="component" value="Unplaced"/>
</dbReference>
<sequence length="299" mass="34181">MLVLFFSTVTGQAGRSLKNIVILKSFFQTRALFSTTDVRPCPFLTRLSPPSRGIGLCIRHNCSQKQTQEVQIRGMASIDSLDKTQVKLLAEECIVVDQDDKVIGSASKKDCHLNENIEKGLLHRAFSVFLFNQKGQLLLQQRSDAKITFPGYWANTCCSHPLSFPEELEEAENLGVRRAAQRKLKHELGIEPEQVPLNDFNYLTRIQYQAKSDGKWGEHEIDYILFIQKEVDAKPEPNEVQNVRYISPNELEGFLKSSETKGTKISPWFKLIAQTLLPDWWKHLDNVKSLEDHGTIHRM</sequence>
<dbReference type="GO" id="GO:0009240">
    <property type="term" value="P:isopentenyl diphosphate biosynthetic process"/>
    <property type="evidence" value="ECO:0007669"/>
    <property type="project" value="TreeGrafter"/>
</dbReference>
<dbReference type="GO" id="GO:0004452">
    <property type="term" value="F:isopentenyl-diphosphate delta-isomerase activity"/>
    <property type="evidence" value="ECO:0007669"/>
    <property type="project" value="UniProtKB-EC"/>
</dbReference>
<comment type="pathway">
    <text evidence="4">Isoprenoid biosynthesis; dimethylallyl diphosphate biosynthesis; dimethylallyl diphosphate from isopentenyl diphosphate: step 1/1.</text>
</comment>
<keyword evidence="12" id="KW-0443">Lipid metabolism</keyword>
<organism evidence="16 17">
    <name type="scientific">Acanthaster planci</name>
    <name type="common">Crown-of-thorns starfish</name>
    <dbReference type="NCBI Taxonomy" id="133434"/>
    <lineage>
        <taxon>Eukaryota</taxon>
        <taxon>Metazoa</taxon>
        <taxon>Echinodermata</taxon>
        <taxon>Eleutherozoa</taxon>
        <taxon>Asterozoa</taxon>
        <taxon>Asteroidea</taxon>
        <taxon>Valvatacea</taxon>
        <taxon>Valvatida</taxon>
        <taxon>Acanthasteridae</taxon>
        <taxon>Acanthaster</taxon>
    </lineage>
</organism>
<keyword evidence="10" id="KW-0460">Magnesium</keyword>
<dbReference type="InterPro" id="IPR000086">
    <property type="entry name" value="NUDIX_hydrolase_dom"/>
</dbReference>
<evidence type="ECO:0000259" key="15">
    <source>
        <dbReference type="PROSITE" id="PS51462"/>
    </source>
</evidence>
<dbReference type="PROSITE" id="PS51462">
    <property type="entry name" value="NUDIX"/>
    <property type="match status" value="1"/>
</dbReference>
<keyword evidence="7" id="KW-0444">Lipid biosynthesis</keyword>
<evidence type="ECO:0000256" key="1">
    <source>
        <dbReference type="ARBA" id="ARBA00000374"/>
    </source>
</evidence>
<keyword evidence="11" id="KW-0752">Steroid biosynthesis</keyword>
<keyword evidence="16" id="KW-1185">Reference proteome</keyword>
<evidence type="ECO:0000256" key="13">
    <source>
        <dbReference type="ARBA" id="ARBA00023229"/>
    </source>
</evidence>
<dbReference type="Gene3D" id="3.90.79.10">
    <property type="entry name" value="Nucleoside Triphosphate Pyrophosphohydrolase"/>
    <property type="match status" value="1"/>
</dbReference>
<evidence type="ECO:0000256" key="9">
    <source>
        <dbReference type="ARBA" id="ARBA00022778"/>
    </source>
</evidence>
<comment type="function">
    <text evidence="3">Catalyzes the 1,3-allylic rearrangement of the homoallylic substrate isopentenyl (IPP) to its highly electrophilic allylic isomer, dimethylallyl diphosphate (DMAPP).</text>
</comment>
<evidence type="ECO:0000256" key="2">
    <source>
        <dbReference type="ARBA" id="ARBA00001946"/>
    </source>
</evidence>
<keyword evidence="9" id="KW-0756">Sterol biosynthesis</keyword>
<gene>
    <name evidence="17" type="primary">LOC110976532</name>
</gene>
<name>A0A8B7Y0S6_ACAPL</name>
<dbReference type="GO" id="GO:0050992">
    <property type="term" value="P:dimethylallyl diphosphate biosynthetic process"/>
    <property type="evidence" value="ECO:0007669"/>
    <property type="project" value="UniProtKB-UniPathway"/>
</dbReference>
<dbReference type="NCBIfam" id="TIGR02150">
    <property type="entry name" value="IPP_isom_1"/>
    <property type="match status" value="1"/>
</dbReference>
<evidence type="ECO:0000256" key="14">
    <source>
        <dbReference type="ARBA" id="ARBA00023235"/>
    </source>
</evidence>
<evidence type="ECO:0000256" key="6">
    <source>
        <dbReference type="ARBA" id="ARBA00012057"/>
    </source>
</evidence>
<dbReference type="Pfam" id="PF00293">
    <property type="entry name" value="NUDIX"/>
    <property type="match status" value="1"/>
</dbReference>
<dbReference type="OMA" id="KAPFDNG"/>
<proteinExistence type="inferred from homology"/>
<evidence type="ECO:0000256" key="12">
    <source>
        <dbReference type="ARBA" id="ARBA00023098"/>
    </source>
</evidence>
<evidence type="ECO:0000256" key="11">
    <source>
        <dbReference type="ARBA" id="ARBA00022955"/>
    </source>
</evidence>
<evidence type="ECO:0000256" key="8">
    <source>
        <dbReference type="ARBA" id="ARBA00022723"/>
    </source>
</evidence>
<dbReference type="InterPro" id="IPR011876">
    <property type="entry name" value="IsopentenylPP_isomerase_typ1"/>
</dbReference>
<evidence type="ECO:0000256" key="4">
    <source>
        <dbReference type="ARBA" id="ARBA00004826"/>
    </source>
</evidence>
<keyword evidence="9" id="KW-1207">Sterol metabolism</keyword>
<keyword evidence="13" id="KW-0414">Isoprene biosynthesis</keyword>
<comment type="cofactor">
    <cofactor evidence="2">
        <name>Mg(2+)</name>
        <dbReference type="ChEBI" id="CHEBI:18420"/>
    </cofactor>
</comment>
<dbReference type="GO" id="GO:0005737">
    <property type="term" value="C:cytoplasm"/>
    <property type="evidence" value="ECO:0007669"/>
    <property type="project" value="TreeGrafter"/>
</dbReference>
<accession>A0A8B7Y0S6</accession>
<dbReference type="UniPathway" id="UPA00059">
    <property type="reaction ID" value="UER00104"/>
</dbReference>
<dbReference type="RefSeq" id="XP_022085571.1">
    <property type="nucleotide sequence ID" value="XM_022229879.1"/>
</dbReference>
<reference evidence="17" key="1">
    <citation type="submission" date="2025-08" db="UniProtKB">
        <authorList>
            <consortium name="RefSeq"/>
        </authorList>
    </citation>
    <scope>IDENTIFICATION</scope>
</reference>
<keyword evidence="9" id="KW-0152">Cholesterol biosynthesis</keyword>
<dbReference type="InterPro" id="IPR015797">
    <property type="entry name" value="NUDIX_hydrolase-like_dom_sf"/>
</dbReference>
<protein>
    <recommendedName>
        <fullName evidence="6">isopentenyl-diphosphate Delta-isomerase</fullName>
        <ecNumber evidence="6">5.3.3.2</ecNumber>
    </recommendedName>
</protein>
<comment type="similarity">
    <text evidence="5">Belongs to the IPP isomerase type 1 family.</text>
</comment>
<comment type="catalytic activity">
    <reaction evidence="1">
        <text>isopentenyl diphosphate = dimethylallyl diphosphate</text>
        <dbReference type="Rhea" id="RHEA:23284"/>
        <dbReference type="ChEBI" id="CHEBI:57623"/>
        <dbReference type="ChEBI" id="CHEBI:128769"/>
        <dbReference type="EC" id="5.3.3.2"/>
    </reaction>
</comment>
<dbReference type="CDD" id="cd02885">
    <property type="entry name" value="NUDIX_IPP_Isomerase"/>
    <property type="match status" value="1"/>
</dbReference>
<evidence type="ECO:0000313" key="17">
    <source>
        <dbReference type="RefSeq" id="XP_022085571.1"/>
    </source>
</evidence>
<dbReference type="FunFam" id="3.90.79.10:FF:000012">
    <property type="entry name" value="Isopentenyl-diphosphate Delta-isomerase 1"/>
    <property type="match status" value="1"/>
</dbReference>
<dbReference type="EC" id="5.3.3.2" evidence="6"/>